<dbReference type="Pfam" id="PF07654">
    <property type="entry name" value="C1-set"/>
    <property type="match status" value="1"/>
</dbReference>
<dbReference type="CDD" id="cd07698">
    <property type="entry name" value="IgC1_MHC_I_alpha3"/>
    <property type="match status" value="1"/>
</dbReference>
<dbReference type="SUPFAM" id="SSF48726">
    <property type="entry name" value="Immunoglobulin"/>
    <property type="match status" value="1"/>
</dbReference>
<dbReference type="FunFam" id="2.60.40.10:FF:000943">
    <property type="entry name" value="Classical MHC class I molecule, alpha-chain"/>
    <property type="match status" value="1"/>
</dbReference>
<accession>A0A3Q4HGF8</accession>
<dbReference type="Pfam" id="PF00129">
    <property type="entry name" value="MHC_I"/>
    <property type="match status" value="1"/>
</dbReference>
<dbReference type="Ensembl" id="ENSNBRT00000023025.1">
    <property type="protein sequence ID" value="ENSNBRP00000022430.1"/>
    <property type="gene ID" value="ENSNBRG00000017188.1"/>
</dbReference>
<dbReference type="InterPro" id="IPR003597">
    <property type="entry name" value="Ig_C1-set"/>
</dbReference>
<dbReference type="PANTHER" id="PTHR16675">
    <property type="entry name" value="MHC CLASS I-RELATED"/>
    <property type="match status" value="1"/>
</dbReference>
<feature type="domain" description="Ig-like" evidence="4">
    <location>
        <begin position="198"/>
        <end position="285"/>
    </location>
</feature>
<dbReference type="GeneTree" id="ENSGT01120000271828"/>
<dbReference type="InterPro" id="IPR011161">
    <property type="entry name" value="MHC_I-like_Ag-recog"/>
</dbReference>
<dbReference type="InterPro" id="IPR050208">
    <property type="entry name" value="MHC_class-I_related"/>
</dbReference>
<dbReference type="PRINTS" id="PR01638">
    <property type="entry name" value="MHCCLASSI"/>
</dbReference>
<evidence type="ECO:0000256" key="2">
    <source>
        <dbReference type="RuleBase" id="RU004439"/>
    </source>
</evidence>
<dbReference type="Bgee" id="ENSNBRG00000017188">
    <property type="expression patterns" value="Expressed in zone of skin and 1 other cell type or tissue"/>
</dbReference>
<dbReference type="STRING" id="32507.ENSNBRP00000022430"/>
<name>A0A3Q4HGF8_NEOBR</name>
<feature type="transmembrane region" description="Helical" evidence="3">
    <location>
        <begin position="303"/>
        <end position="326"/>
    </location>
</feature>
<evidence type="ECO:0000313" key="5">
    <source>
        <dbReference type="Ensembl" id="ENSNBRP00000022430.1"/>
    </source>
</evidence>
<dbReference type="SMART" id="SM00407">
    <property type="entry name" value="IGc1"/>
    <property type="match status" value="1"/>
</dbReference>
<dbReference type="GO" id="GO:0009897">
    <property type="term" value="C:external side of plasma membrane"/>
    <property type="evidence" value="ECO:0007669"/>
    <property type="project" value="TreeGrafter"/>
</dbReference>
<reference evidence="5" key="2">
    <citation type="submission" date="2025-09" db="UniProtKB">
        <authorList>
            <consortium name="Ensembl"/>
        </authorList>
    </citation>
    <scope>IDENTIFICATION</scope>
</reference>
<dbReference type="InterPro" id="IPR037055">
    <property type="entry name" value="MHC_I-like_Ag-recog_sf"/>
</dbReference>
<dbReference type="PROSITE" id="PS50835">
    <property type="entry name" value="IG_LIKE"/>
    <property type="match status" value="1"/>
</dbReference>
<dbReference type="InterPro" id="IPR001039">
    <property type="entry name" value="MHC_I_a_a1/a2"/>
</dbReference>
<sequence>SHSILLLILSVGGNVLKHSLKYLSTGTTGVPDVPEFVAVAFVNEIQLGDCNSIRGIKVKEDWIPFFKDHHPRLQYHISECLDDISFFKSNIETLRQRFNQTEGVHILQRMNGCEWDDETGEINGFNQYGYNGEDFLAFDLQTVTWIAPKPQAFITKMRWDTEKARLDLNKYYFTHYCPELLKEFLRNGRSFLQSAVLPSVFLLQKTPSSPVSCHATGFYPDRAMMFWRKDGEEIHDGVDHGEILPNNNGTFQMSVDLKLSSITPEDWQRYDCVFQLAGVNEDIITKLDKAVIWTNLENPTDSLIFISAAVVVLIIIIMAVVAFVFCKKKKGEKSQLRKY</sequence>
<dbReference type="PANTHER" id="PTHR16675:SF237">
    <property type="entry name" value="MHC CLASS I ANTIGEN TRANSCRIPT VARIANT 1-RELATED"/>
    <property type="match status" value="1"/>
</dbReference>
<keyword evidence="3" id="KW-1133">Transmembrane helix</keyword>
<dbReference type="Proteomes" id="UP000261580">
    <property type="component" value="Unassembled WGS sequence"/>
</dbReference>
<reference evidence="5" key="1">
    <citation type="submission" date="2025-08" db="UniProtKB">
        <authorList>
            <consortium name="Ensembl"/>
        </authorList>
    </citation>
    <scope>IDENTIFICATION</scope>
</reference>
<dbReference type="SUPFAM" id="SSF54452">
    <property type="entry name" value="MHC antigen-recognition domain"/>
    <property type="match status" value="1"/>
</dbReference>
<dbReference type="GO" id="GO:0005615">
    <property type="term" value="C:extracellular space"/>
    <property type="evidence" value="ECO:0007669"/>
    <property type="project" value="TreeGrafter"/>
</dbReference>
<protein>
    <recommendedName>
        <fullName evidence="4">Ig-like domain-containing protein</fullName>
    </recommendedName>
</protein>
<keyword evidence="1" id="KW-0325">Glycoprotein</keyword>
<dbReference type="InterPro" id="IPR036179">
    <property type="entry name" value="Ig-like_dom_sf"/>
</dbReference>
<organism evidence="5 6">
    <name type="scientific">Neolamprologus brichardi</name>
    <name type="common">Fairy cichlid</name>
    <name type="synonym">Lamprologus brichardi</name>
    <dbReference type="NCBI Taxonomy" id="32507"/>
    <lineage>
        <taxon>Eukaryota</taxon>
        <taxon>Metazoa</taxon>
        <taxon>Chordata</taxon>
        <taxon>Craniata</taxon>
        <taxon>Vertebrata</taxon>
        <taxon>Euteleostomi</taxon>
        <taxon>Actinopterygii</taxon>
        <taxon>Neopterygii</taxon>
        <taxon>Teleostei</taxon>
        <taxon>Neoteleostei</taxon>
        <taxon>Acanthomorphata</taxon>
        <taxon>Ovalentaria</taxon>
        <taxon>Cichlomorphae</taxon>
        <taxon>Cichliformes</taxon>
        <taxon>Cichlidae</taxon>
        <taxon>African cichlids</taxon>
        <taxon>Pseudocrenilabrinae</taxon>
        <taxon>Lamprologini</taxon>
        <taxon>Neolamprologus</taxon>
    </lineage>
</organism>
<dbReference type="AlphaFoldDB" id="A0A3Q4HGF8"/>
<dbReference type="InterPro" id="IPR013783">
    <property type="entry name" value="Ig-like_fold"/>
</dbReference>
<evidence type="ECO:0000256" key="1">
    <source>
        <dbReference type="ARBA" id="ARBA00023180"/>
    </source>
</evidence>
<dbReference type="GO" id="GO:0006955">
    <property type="term" value="P:immune response"/>
    <property type="evidence" value="ECO:0007669"/>
    <property type="project" value="TreeGrafter"/>
</dbReference>
<keyword evidence="3" id="KW-0472">Membrane</keyword>
<dbReference type="OMA" id="QYHISEC"/>
<evidence type="ECO:0000259" key="4">
    <source>
        <dbReference type="PROSITE" id="PS50835"/>
    </source>
</evidence>
<dbReference type="InterPro" id="IPR011162">
    <property type="entry name" value="MHC_I/II-like_Ag-recog"/>
</dbReference>
<dbReference type="Gene3D" id="3.30.500.10">
    <property type="entry name" value="MHC class I-like antigen recognition-like"/>
    <property type="match status" value="1"/>
</dbReference>
<evidence type="ECO:0000256" key="3">
    <source>
        <dbReference type="SAM" id="Phobius"/>
    </source>
</evidence>
<dbReference type="Gene3D" id="2.60.40.10">
    <property type="entry name" value="Immunoglobulins"/>
    <property type="match status" value="1"/>
</dbReference>
<keyword evidence="3" id="KW-0812">Transmembrane</keyword>
<keyword evidence="6" id="KW-1185">Reference proteome</keyword>
<comment type="similarity">
    <text evidence="2">Belongs to the MHC class I family.</text>
</comment>
<dbReference type="InterPro" id="IPR007110">
    <property type="entry name" value="Ig-like_dom"/>
</dbReference>
<proteinExistence type="inferred from homology"/>
<evidence type="ECO:0000313" key="6">
    <source>
        <dbReference type="Proteomes" id="UP000261580"/>
    </source>
</evidence>